<dbReference type="OrthoDB" id="10373985at2759"/>
<evidence type="ECO:0000313" key="3">
    <source>
        <dbReference type="EMBL" id="EFA01224.2"/>
    </source>
</evidence>
<dbReference type="HOGENOM" id="CLU_2429915_0_0_1"/>
<dbReference type="EMBL" id="KQ971324">
    <property type="protein sequence ID" value="EFA01224.2"/>
    <property type="molecule type" value="Genomic_DNA"/>
</dbReference>
<proteinExistence type="predicted"/>
<keyword evidence="2" id="KW-0732">Signal</keyword>
<dbReference type="KEGG" id="tca:103314600"/>
<feature type="region of interest" description="Disordered" evidence="1">
    <location>
        <begin position="103"/>
        <end position="132"/>
    </location>
</feature>
<dbReference type="InParanoid" id="D6WE27"/>
<dbReference type="AlphaFoldDB" id="D6WE27"/>
<reference evidence="3 4" key="1">
    <citation type="journal article" date="2008" name="Nature">
        <title>The genome of the model beetle and pest Tribolium castaneum.</title>
        <authorList>
            <consortium name="Tribolium Genome Sequencing Consortium"/>
            <person name="Richards S."/>
            <person name="Gibbs R.A."/>
            <person name="Weinstock G.M."/>
            <person name="Brown S.J."/>
            <person name="Denell R."/>
            <person name="Beeman R.W."/>
            <person name="Gibbs R."/>
            <person name="Beeman R.W."/>
            <person name="Brown S.J."/>
            <person name="Bucher G."/>
            <person name="Friedrich M."/>
            <person name="Grimmelikhuijzen C.J."/>
            <person name="Klingler M."/>
            <person name="Lorenzen M."/>
            <person name="Richards S."/>
            <person name="Roth S."/>
            <person name="Schroder R."/>
            <person name="Tautz D."/>
            <person name="Zdobnov E.M."/>
            <person name="Muzny D."/>
            <person name="Gibbs R.A."/>
            <person name="Weinstock G.M."/>
            <person name="Attaway T."/>
            <person name="Bell S."/>
            <person name="Buhay C.J."/>
            <person name="Chandrabose M.N."/>
            <person name="Chavez D."/>
            <person name="Clerk-Blankenburg K.P."/>
            <person name="Cree A."/>
            <person name="Dao M."/>
            <person name="Davis C."/>
            <person name="Chacko J."/>
            <person name="Dinh H."/>
            <person name="Dugan-Rocha S."/>
            <person name="Fowler G."/>
            <person name="Garner T.T."/>
            <person name="Garnes J."/>
            <person name="Gnirke A."/>
            <person name="Hawes A."/>
            <person name="Hernandez J."/>
            <person name="Hines S."/>
            <person name="Holder M."/>
            <person name="Hume J."/>
            <person name="Jhangiani S.N."/>
            <person name="Joshi V."/>
            <person name="Khan Z.M."/>
            <person name="Jackson L."/>
            <person name="Kovar C."/>
            <person name="Kowis A."/>
            <person name="Lee S."/>
            <person name="Lewis L.R."/>
            <person name="Margolis J."/>
            <person name="Morgan M."/>
            <person name="Nazareth L.V."/>
            <person name="Nguyen N."/>
            <person name="Okwuonu G."/>
            <person name="Parker D."/>
            <person name="Richards S."/>
            <person name="Ruiz S.J."/>
            <person name="Santibanez J."/>
            <person name="Savard J."/>
            <person name="Scherer S.E."/>
            <person name="Schneider B."/>
            <person name="Sodergren E."/>
            <person name="Tautz D."/>
            <person name="Vattahil S."/>
            <person name="Villasana D."/>
            <person name="White C.S."/>
            <person name="Wright R."/>
            <person name="Park Y."/>
            <person name="Beeman R.W."/>
            <person name="Lord J."/>
            <person name="Oppert B."/>
            <person name="Lorenzen M."/>
            <person name="Brown S."/>
            <person name="Wang L."/>
            <person name="Savard J."/>
            <person name="Tautz D."/>
            <person name="Richards S."/>
            <person name="Weinstock G."/>
            <person name="Gibbs R.A."/>
            <person name="Liu Y."/>
            <person name="Worley K."/>
            <person name="Weinstock G."/>
            <person name="Elsik C.G."/>
            <person name="Reese J.T."/>
            <person name="Elhaik E."/>
            <person name="Landan G."/>
            <person name="Graur D."/>
            <person name="Arensburger P."/>
            <person name="Atkinson P."/>
            <person name="Beeman R.W."/>
            <person name="Beidler J."/>
            <person name="Brown S.J."/>
            <person name="Demuth J.P."/>
            <person name="Drury D.W."/>
            <person name="Du Y.Z."/>
            <person name="Fujiwara H."/>
            <person name="Lorenzen M."/>
            <person name="Maselli V."/>
            <person name="Osanai M."/>
            <person name="Park Y."/>
            <person name="Robertson H.M."/>
            <person name="Tu Z."/>
            <person name="Wang J.J."/>
            <person name="Wang S."/>
            <person name="Richards S."/>
            <person name="Song H."/>
            <person name="Zhang L."/>
            <person name="Sodergren E."/>
            <person name="Werner D."/>
            <person name="Stanke M."/>
            <person name="Morgenstern B."/>
            <person name="Solovyev V."/>
            <person name="Kosarev P."/>
            <person name="Brown G."/>
            <person name="Chen H.C."/>
            <person name="Ermolaeva O."/>
            <person name="Hlavina W."/>
            <person name="Kapustin Y."/>
            <person name="Kiryutin B."/>
            <person name="Kitts P."/>
            <person name="Maglott D."/>
            <person name="Pruitt K."/>
            <person name="Sapojnikov V."/>
            <person name="Souvorov A."/>
            <person name="Mackey A.J."/>
            <person name="Waterhouse R.M."/>
            <person name="Wyder S."/>
            <person name="Zdobnov E.M."/>
            <person name="Zdobnov E.M."/>
            <person name="Wyder S."/>
            <person name="Kriventseva E.V."/>
            <person name="Kadowaki T."/>
            <person name="Bork P."/>
            <person name="Aranda M."/>
            <person name="Bao R."/>
            <person name="Beermann A."/>
            <person name="Berns N."/>
            <person name="Bolognesi R."/>
            <person name="Bonneton F."/>
            <person name="Bopp D."/>
            <person name="Brown S.J."/>
            <person name="Bucher G."/>
            <person name="Butts T."/>
            <person name="Chaumot A."/>
            <person name="Denell R.E."/>
            <person name="Ferrier D.E."/>
            <person name="Friedrich M."/>
            <person name="Gordon C.M."/>
            <person name="Jindra M."/>
            <person name="Klingler M."/>
            <person name="Lan Q."/>
            <person name="Lattorff H.M."/>
            <person name="Laudet V."/>
            <person name="von Levetsow C."/>
            <person name="Liu Z."/>
            <person name="Lutz R."/>
            <person name="Lynch J.A."/>
            <person name="da Fonseca R.N."/>
            <person name="Posnien N."/>
            <person name="Reuter R."/>
            <person name="Roth S."/>
            <person name="Savard J."/>
            <person name="Schinko J.B."/>
            <person name="Schmitt C."/>
            <person name="Schoppmeier M."/>
            <person name="Schroder R."/>
            <person name="Shippy T.D."/>
            <person name="Simonnet F."/>
            <person name="Marques-Souza H."/>
            <person name="Tautz D."/>
            <person name="Tomoyasu Y."/>
            <person name="Trauner J."/>
            <person name="Van der Zee M."/>
            <person name="Vervoort M."/>
            <person name="Wittkopp N."/>
            <person name="Wimmer E.A."/>
            <person name="Yang X."/>
            <person name="Jones A.K."/>
            <person name="Sattelle D.B."/>
            <person name="Ebert P.R."/>
            <person name="Nelson D."/>
            <person name="Scott J.G."/>
            <person name="Beeman R.W."/>
            <person name="Muthukrishnan S."/>
            <person name="Kramer K.J."/>
            <person name="Arakane Y."/>
            <person name="Beeman R.W."/>
            <person name="Zhu Q."/>
            <person name="Hogenkamp D."/>
            <person name="Dixit R."/>
            <person name="Oppert B."/>
            <person name="Jiang H."/>
            <person name="Zou Z."/>
            <person name="Marshall J."/>
            <person name="Elpidina E."/>
            <person name="Vinokurov K."/>
            <person name="Oppert C."/>
            <person name="Zou Z."/>
            <person name="Evans J."/>
            <person name="Lu Z."/>
            <person name="Zhao P."/>
            <person name="Sumathipala N."/>
            <person name="Altincicek B."/>
            <person name="Vilcinskas A."/>
            <person name="Williams M."/>
            <person name="Hultmark D."/>
            <person name="Hetru C."/>
            <person name="Jiang H."/>
            <person name="Grimmelikhuijzen C.J."/>
            <person name="Hauser F."/>
            <person name="Cazzamali G."/>
            <person name="Williamson M."/>
            <person name="Park Y."/>
            <person name="Li B."/>
            <person name="Tanaka Y."/>
            <person name="Predel R."/>
            <person name="Neupert S."/>
            <person name="Schachtner J."/>
            <person name="Verleyen P."/>
            <person name="Raible F."/>
            <person name="Bork P."/>
            <person name="Friedrich M."/>
            <person name="Walden K.K."/>
            <person name="Robertson H.M."/>
            <person name="Angeli S."/>
            <person name="Foret S."/>
            <person name="Bucher G."/>
            <person name="Schuetz S."/>
            <person name="Maleszka R."/>
            <person name="Wimmer E.A."/>
            <person name="Beeman R.W."/>
            <person name="Lorenzen M."/>
            <person name="Tomoyasu Y."/>
            <person name="Miller S.C."/>
            <person name="Grossmann D."/>
            <person name="Bucher G."/>
        </authorList>
    </citation>
    <scope>NUCLEOTIDE SEQUENCE [LARGE SCALE GENOMIC DNA]</scope>
    <source>
        <strain evidence="3 4">Georgia GA2</strain>
    </source>
</reference>
<dbReference type="Proteomes" id="UP000007266">
    <property type="component" value="Linkage group 3"/>
</dbReference>
<keyword evidence="4" id="KW-1185">Reference proteome</keyword>
<reference evidence="3 4" key="2">
    <citation type="journal article" date="2010" name="Nucleic Acids Res.">
        <title>BeetleBase in 2010: revisions to provide comprehensive genomic information for Tribolium castaneum.</title>
        <authorList>
            <person name="Kim H.S."/>
            <person name="Murphy T."/>
            <person name="Xia J."/>
            <person name="Caragea D."/>
            <person name="Park Y."/>
            <person name="Beeman R.W."/>
            <person name="Lorenzen M.D."/>
            <person name="Butcher S."/>
            <person name="Manak J.R."/>
            <person name="Brown S.J."/>
        </authorList>
    </citation>
    <scope>GENOME REANNOTATION</scope>
    <source>
        <strain evidence="3 4">Georgia GA2</strain>
    </source>
</reference>
<organism evidence="3 4">
    <name type="scientific">Tribolium castaneum</name>
    <name type="common">Red flour beetle</name>
    <dbReference type="NCBI Taxonomy" id="7070"/>
    <lineage>
        <taxon>Eukaryota</taxon>
        <taxon>Metazoa</taxon>
        <taxon>Ecdysozoa</taxon>
        <taxon>Arthropoda</taxon>
        <taxon>Hexapoda</taxon>
        <taxon>Insecta</taxon>
        <taxon>Pterygota</taxon>
        <taxon>Neoptera</taxon>
        <taxon>Endopterygota</taxon>
        <taxon>Coleoptera</taxon>
        <taxon>Polyphaga</taxon>
        <taxon>Cucujiformia</taxon>
        <taxon>Tenebrionidae</taxon>
        <taxon>Tenebrionidae incertae sedis</taxon>
        <taxon>Tribolium</taxon>
    </lineage>
</organism>
<feature type="chain" id="PRO_5007310585" evidence="2">
    <location>
        <begin position="19"/>
        <end position="132"/>
    </location>
</feature>
<evidence type="ECO:0000256" key="1">
    <source>
        <dbReference type="SAM" id="MobiDB-lite"/>
    </source>
</evidence>
<protein>
    <submittedName>
        <fullName evidence="3">Uncharacterized protein</fullName>
    </submittedName>
</protein>
<accession>D6WE27</accession>
<evidence type="ECO:0000256" key="2">
    <source>
        <dbReference type="SAM" id="SignalP"/>
    </source>
</evidence>
<name>D6WE27_TRICA</name>
<gene>
    <name evidence="3" type="primary">AUGUSTUS-3.0.2_10551</name>
    <name evidence="3" type="ORF">TcasGA2_TC010551</name>
</gene>
<feature type="signal peptide" evidence="2">
    <location>
        <begin position="1"/>
        <end position="18"/>
    </location>
</feature>
<sequence>MKTFVLFIVIALTLTSNAQIPIGVSYRCFGQICPPTTVLCQRRQYTTANDTLLTTEVDCLDDTLTTVNSYNNSRPNPFGADWSFQGLTVANVVVVYQKNVTTTTITPSSPSTPRTTSTTTRRSTTSRTTTRS</sequence>
<evidence type="ECO:0000313" key="4">
    <source>
        <dbReference type="Proteomes" id="UP000007266"/>
    </source>
</evidence>